<proteinExistence type="predicted"/>
<dbReference type="EMBL" id="CAJPDR010000213">
    <property type="protein sequence ID" value="CAF9926296.1"/>
    <property type="molecule type" value="Genomic_DNA"/>
</dbReference>
<dbReference type="PANTHER" id="PTHR35392">
    <property type="entry name" value="ZN(II)2CYS6 TRANSCRIPTION FACTOR (EUROFUNG)-RELATED-RELATED"/>
    <property type="match status" value="1"/>
</dbReference>
<reference evidence="2" key="1">
    <citation type="submission" date="2021-03" db="EMBL/GenBank/DDBJ databases">
        <authorList>
            <person name="Tagirdzhanova G."/>
        </authorList>
    </citation>
    <scope>NUCLEOTIDE SEQUENCE</scope>
</reference>
<organism evidence="2 3">
    <name type="scientific">Alectoria fallacina</name>
    <dbReference type="NCBI Taxonomy" id="1903189"/>
    <lineage>
        <taxon>Eukaryota</taxon>
        <taxon>Fungi</taxon>
        <taxon>Dikarya</taxon>
        <taxon>Ascomycota</taxon>
        <taxon>Pezizomycotina</taxon>
        <taxon>Lecanoromycetes</taxon>
        <taxon>OSLEUM clade</taxon>
        <taxon>Lecanoromycetidae</taxon>
        <taxon>Lecanorales</taxon>
        <taxon>Lecanorineae</taxon>
        <taxon>Parmeliaceae</taxon>
        <taxon>Alectoria</taxon>
    </lineage>
</organism>
<dbReference type="PANTHER" id="PTHR35392:SF1">
    <property type="entry name" value="ZN(II)2CYS6 TRANSCRIPTION FACTOR (EUROFUNG)"/>
    <property type="match status" value="1"/>
</dbReference>
<evidence type="ECO:0000313" key="2">
    <source>
        <dbReference type="EMBL" id="CAF9926296.1"/>
    </source>
</evidence>
<dbReference type="AlphaFoldDB" id="A0A8H3FKI1"/>
<evidence type="ECO:0000256" key="1">
    <source>
        <dbReference type="SAM" id="MobiDB-lite"/>
    </source>
</evidence>
<protein>
    <submittedName>
        <fullName evidence="2">Uncharacterized protein</fullName>
    </submittedName>
</protein>
<accession>A0A8H3FKI1</accession>
<comment type="caution">
    <text evidence="2">The sequence shown here is derived from an EMBL/GenBank/DDBJ whole genome shotgun (WGS) entry which is preliminary data.</text>
</comment>
<dbReference type="Proteomes" id="UP000664203">
    <property type="component" value="Unassembled WGS sequence"/>
</dbReference>
<sequence>MAQFENGPGYKKIYAGEYELFNTLDSSQIISRAESEVLTPGMSITMAIIVGRYHSADFNRCPRPGCKSEKFNNNEPGGRTCRICKAYFDHAQKSLPLPLRPPEEDFVTFVPYSHRTKGLKRRRFNILSDKTGEARQCHKKMRIEGRMFKNFRTQMTPLAQSPSVSNIRSPRVRFCPRDSSRNEAITKAPTRERPARQQHSQKQQILCAPDSELCSSPCETSTPKRKSIVKKFTVPKTTGTEEQIYLPDDSWGLSHNVTTNRVGAKLRSKPANEKQNVATLTLKSPQRLVDDGKPLAISEPPTVVSEPIWTAMSDIASFHTVETAPPLLGDTEIRYKSSSNSISSTDNSCSPESINFEALAYLDTPTWSLLEFSLDDLDASAREGNHSKFMMRTTACAESSGSRNLKKCLRCCLLKETCNQNQPCISCLRATPLWRLVPCTRMNINELGRSLKFWGADDHYDSFFASHVVPSQQFYITHGQGVSLQIVCGKPLPEDSLLSNYLEFYIYNHFDRLVAKTFEGQSFTIQLLTTAHRFWRQTKSSQILQALKIIVSFRLTSLAPFVCRSPLLSEEAEDTRPEWEGLTITPGSVRELVKGALMEVCRRLQQELLQALSDLYAEVFAYDKLKHFPSIFLLSAIILIMWEETEYGSYYNKVRNDGPPKEVEVELSSFKDPIAADILRGEIESTAVPTIIGLFHVITQRIPKFSDWDTSQHGHLFDSDKAICDMMTEMRANVREHHDYLEARAAAKFNWNDPTSESDKYVSRLVLRPLIDDI</sequence>
<keyword evidence="3" id="KW-1185">Reference proteome</keyword>
<dbReference type="InterPro" id="IPR052973">
    <property type="entry name" value="Fungal_sec-metab_reg_TF"/>
</dbReference>
<feature type="region of interest" description="Disordered" evidence="1">
    <location>
        <begin position="181"/>
        <end position="204"/>
    </location>
</feature>
<name>A0A8H3FKI1_9LECA</name>
<dbReference type="OrthoDB" id="5420905at2759"/>
<gene>
    <name evidence="2" type="ORF">ALECFALPRED_003410</name>
</gene>
<evidence type="ECO:0000313" key="3">
    <source>
        <dbReference type="Proteomes" id="UP000664203"/>
    </source>
</evidence>